<evidence type="ECO:0000313" key="1">
    <source>
        <dbReference type="EMBL" id="EHN12761.1"/>
    </source>
</evidence>
<dbReference type="EMBL" id="AGUD01000011">
    <property type="protein sequence ID" value="EHN12761.1"/>
    <property type="molecule type" value="Genomic_DNA"/>
</dbReference>
<dbReference type="Proteomes" id="UP000005143">
    <property type="component" value="Unassembled WGS sequence"/>
</dbReference>
<organism evidence="1 2">
    <name type="scientific">Patulibacter medicamentivorans</name>
    <dbReference type="NCBI Taxonomy" id="1097667"/>
    <lineage>
        <taxon>Bacteria</taxon>
        <taxon>Bacillati</taxon>
        <taxon>Actinomycetota</taxon>
        <taxon>Thermoleophilia</taxon>
        <taxon>Solirubrobacterales</taxon>
        <taxon>Patulibacteraceae</taxon>
        <taxon>Patulibacter</taxon>
    </lineage>
</organism>
<accession>H0E0M7</accession>
<gene>
    <name evidence="1" type="ORF">PAI11_03350</name>
</gene>
<name>H0E0M7_9ACTN</name>
<proteinExistence type="predicted"/>
<dbReference type="AlphaFoldDB" id="H0E0M7"/>
<sequence>MPEPILVLGATGLRHRRRRRPRPLPEVAWTPFADWARAVADAAR</sequence>
<reference evidence="1 2" key="1">
    <citation type="journal article" date="2013" name="Biodegradation">
        <title>Quantitative proteomic analysis of ibuprofen-degrading Patulibacter sp. strain I11.</title>
        <authorList>
            <person name="Almeida B."/>
            <person name="Kjeldal H."/>
            <person name="Lolas I."/>
            <person name="Knudsen A.D."/>
            <person name="Carvalho G."/>
            <person name="Nielsen K.L."/>
            <person name="Barreto Crespo M.T."/>
            <person name="Stensballe A."/>
            <person name="Nielsen J.L."/>
        </authorList>
    </citation>
    <scope>NUCLEOTIDE SEQUENCE [LARGE SCALE GENOMIC DNA]</scope>
    <source>
        <strain evidence="1 2">I11</strain>
    </source>
</reference>
<evidence type="ECO:0000313" key="2">
    <source>
        <dbReference type="Proteomes" id="UP000005143"/>
    </source>
</evidence>
<comment type="caution">
    <text evidence="1">The sequence shown here is derived from an EMBL/GenBank/DDBJ whole genome shotgun (WGS) entry which is preliminary data.</text>
</comment>
<keyword evidence="2" id="KW-1185">Reference proteome</keyword>
<protein>
    <submittedName>
        <fullName evidence="1">Uncharacterized protein</fullName>
    </submittedName>
</protein>